<proteinExistence type="predicted"/>
<dbReference type="EMBL" id="JXTB01000077">
    <property type="protein sequence ID" value="PON66679.1"/>
    <property type="molecule type" value="Genomic_DNA"/>
</dbReference>
<reference evidence="3" key="1">
    <citation type="submission" date="2016-06" db="EMBL/GenBank/DDBJ databases">
        <title>Parallel loss of symbiosis genes in relatives of nitrogen-fixing non-legume Parasponia.</title>
        <authorList>
            <person name="Van Velzen R."/>
            <person name="Holmer R."/>
            <person name="Bu F."/>
            <person name="Rutten L."/>
            <person name="Van Zeijl A."/>
            <person name="Liu W."/>
            <person name="Santuari L."/>
            <person name="Cao Q."/>
            <person name="Sharma T."/>
            <person name="Shen D."/>
            <person name="Roswanjaya Y."/>
            <person name="Wardhani T."/>
            <person name="Kalhor M.S."/>
            <person name="Jansen J."/>
            <person name="Van den Hoogen J."/>
            <person name="Gungor B."/>
            <person name="Hartog M."/>
            <person name="Hontelez J."/>
            <person name="Verver J."/>
            <person name="Yang W.-C."/>
            <person name="Schijlen E."/>
            <person name="Repin R."/>
            <person name="Schilthuizen M."/>
            <person name="Schranz E."/>
            <person name="Heidstra R."/>
            <person name="Miyata K."/>
            <person name="Fedorova E."/>
            <person name="Kohlen W."/>
            <person name="Bisseling T."/>
            <person name="Smit S."/>
            <person name="Geurts R."/>
        </authorList>
    </citation>
    <scope>NUCLEOTIDE SEQUENCE [LARGE SCALE GENOMIC DNA]</scope>
    <source>
        <strain evidence="3">cv. WU1-14</strain>
    </source>
</reference>
<protein>
    <submittedName>
        <fullName evidence="2">Uncharacterized protein</fullName>
    </submittedName>
</protein>
<organism evidence="2 3">
    <name type="scientific">Parasponia andersonii</name>
    <name type="common">Sponia andersonii</name>
    <dbReference type="NCBI Taxonomy" id="3476"/>
    <lineage>
        <taxon>Eukaryota</taxon>
        <taxon>Viridiplantae</taxon>
        <taxon>Streptophyta</taxon>
        <taxon>Embryophyta</taxon>
        <taxon>Tracheophyta</taxon>
        <taxon>Spermatophyta</taxon>
        <taxon>Magnoliopsida</taxon>
        <taxon>eudicotyledons</taxon>
        <taxon>Gunneridae</taxon>
        <taxon>Pentapetalae</taxon>
        <taxon>rosids</taxon>
        <taxon>fabids</taxon>
        <taxon>Rosales</taxon>
        <taxon>Cannabaceae</taxon>
        <taxon>Parasponia</taxon>
    </lineage>
</organism>
<dbReference type="OrthoDB" id="10442306at2759"/>
<keyword evidence="3" id="KW-1185">Reference proteome</keyword>
<accession>A0A2P5D050</accession>
<keyword evidence="1" id="KW-1133">Transmembrane helix</keyword>
<evidence type="ECO:0000256" key="1">
    <source>
        <dbReference type="SAM" id="Phobius"/>
    </source>
</evidence>
<sequence>LEESKENKLWGGCFEERVTDVFERILRQFWQIAATLKSSSLSQISSHITFIILTDFLLFILRQLSIKNSY</sequence>
<name>A0A2P5D050_PARAD</name>
<dbReference type="Proteomes" id="UP000237105">
    <property type="component" value="Unassembled WGS sequence"/>
</dbReference>
<keyword evidence="1" id="KW-0472">Membrane</keyword>
<dbReference type="AlphaFoldDB" id="A0A2P5D050"/>
<evidence type="ECO:0000313" key="3">
    <source>
        <dbReference type="Proteomes" id="UP000237105"/>
    </source>
</evidence>
<feature type="non-terminal residue" evidence="2">
    <location>
        <position position="1"/>
    </location>
</feature>
<comment type="caution">
    <text evidence="2">The sequence shown here is derived from an EMBL/GenBank/DDBJ whole genome shotgun (WGS) entry which is preliminary data.</text>
</comment>
<evidence type="ECO:0000313" key="2">
    <source>
        <dbReference type="EMBL" id="PON66679.1"/>
    </source>
</evidence>
<keyword evidence="1" id="KW-0812">Transmembrane</keyword>
<gene>
    <name evidence="2" type="ORF">PanWU01x14_107160</name>
</gene>
<feature type="transmembrane region" description="Helical" evidence="1">
    <location>
        <begin position="44"/>
        <end position="61"/>
    </location>
</feature>